<organism evidence="2 3">
    <name type="scientific">Mangrovihabitans endophyticus</name>
    <dbReference type="NCBI Taxonomy" id="1751298"/>
    <lineage>
        <taxon>Bacteria</taxon>
        <taxon>Bacillati</taxon>
        <taxon>Actinomycetota</taxon>
        <taxon>Actinomycetes</taxon>
        <taxon>Micromonosporales</taxon>
        <taxon>Micromonosporaceae</taxon>
        <taxon>Mangrovihabitans</taxon>
    </lineage>
</organism>
<dbReference type="Pfam" id="PF03663">
    <property type="entry name" value="Glyco_hydro_76"/>
    <property type="match status" value="1"/>
</dbReference>
<protein>
    <submittedName>
        <fullName evidence="2">Glycosyl hydrolase</fullName>
    </submittedName>
</protein>
<gene>
    <name evidence="2" type="ORF">GCM10012284_35630</name>
</gene>
<comment type="caution">
    <text evidence="2">The sequence shown here is derived from an EMBL/GenBank/DDBJ whole genome shotgun (WGS) entry which is preliminary data.</text>
</comment>
<keyword evidence="1" id="KW-0732">Signal</keyword>
<sequence>MFISAARPSGLRRTAGRVLLVSALALGTPAFAGPAAAATTICNRYCDGRDPALAGGDRQPVATTLYGRRFAMHVDDTSAMAWATVDDGQPGDEVWLDRSFDGGRTWADGSRLGDTAIPSGAGGWRTSMFNVDDWNARGVGALRACGKAGDRPEIVCTAWARSTWNAWDLRTAAATALMMRYDRGTGLFGGTGWWTSANALTSIIDNIRRSGMHSYEYAVAQTYDRNVGARLGQFRNEFLDDTGWWGLAWIAAYDLTGDSRYLDTARADADHMYAYWDTRCGGGVYWKTDRAGKNAIENSLYIQLNAELSVRLGGNATYRQRAQAGWDWFRGTGMLNSGDLVNDGIDMNSCRNNGDVTWTYNQGVLINALVQLNRLTGDASTLATARRIADAMVHSSYLSPGGILREPNESDSCTGDGASFKGAAIRGLGVLNTAVGGAYDDYLRRQADSNVAHNRDALDAYGSHWAGPMVPTAHGCQHSVLDLLNAVP</sequence>
<accession>A0A8J3FQ58</accession>
<dbReference type="InterPro" id="IPR053169">
    <property type="entry name" value="MUG_Protein"/>
</dbReference>
<evidence type="ECO:0000313" key="3">
    <source>
        <dbReference type="Proteomes" id="UP000656042"/>
    </source>
</evidence>
<feature type="chain" id="PRO_5039477840" evidence="1">
    <location>
        <begin position="33"/>
        <end position="488"/>
    </location>
</feature>
<keyword evidence="3" id="KW-1185">Reference proteome</keyword>
<name>A0A8J3FQ58_9ACTN</name>
<feature type="signal peptide" evidence="1">
    <location>
        <begin position="1"/>
        <end position="32"/>
    </location>
</feature>
<dbReference type="GO" id="GO:0016787">
    <property type="term" value="F:hydrolase activity"/>
    <property type="evidence" value="ECO:0007669"/>
    <property type="project" value="UniProtKB-KW"/>
</dbReference>
<dbReference type="InterPro" id="IPR005198">
    <property type="entry name" value="Glyco_hydro_76"/>
</dbReference>
<reference evidence="2" key="2">
    <citation type="submission" date="2020-09" db="EMBL/GenBank/DDBJ databases">
        <authorList>
            <person name="Sun Q."/>
            <person name="Zhou Y."/>
        </authorList>
    </citation>
    <scope>NUCLEOTIDE SEQUENCE</scope>
    <source>
        <strain evidence="2">CGMCC 4.7299</strain>
    </source>
</reference>
<dbReference type="Gene3D" id="1.50.10.20">
    <property type="match status" value="1"/>
</dbReference>
<evidence type="ECO:0000313" key="2">
    <source>
        <dbReference type="EMBL" id="GGK98279.1"/>
    </source>
</evidence>
<proteinExistence type="predicted"/>
<keyword evidence="2" id="KW-0378">Hydrolase</keyword>
<dbReference type="InterPro" id="IPR008928">
    <property type="entry name" value="6-hairpin_glycosidase_sf"/>
</dbReference>
<dbReference type="GO" id="GO:0005975">
    <property type="term" value="P:carbohydrate metabolic process"/>
    <property type="evidence" value="ECO:0007669"/>
    <property type="project" value="InterPro"/>
</dbReference>
<dbReference type="EMBL" id="BMMX01000015">
    <property type="protein sequence ID" value="GGK98279.1"/>
    <property type="molecule type" value="Genomic_DNA"/>
</dbReference>
<dbReference type="Proteomes" id="UP000656042">
    <property type="component" value="Unassembled WGS sequence"/>
</dbReference>
<dbReference type="PANTHER" id="PTHR47791">
    <property type="entry name" value="MEIOTICALLY UP-REGULATED GENE 191 PROTEIN"/>
    <property type="match status" value="1"/>
</dbReference>
<dbReference type="PANTHER" id="PTHR47791:SF1">
    <property type="entry name" value="ENDO MANNANASE, GH76 FAMILY (EUROFUNG)"/>
    <property type="match status" value="1"/>
</dbReference>
<dbReference type="SUPFAM" id="SSF48208">
    <property type="entry name" value="Six-hairpin glycosidases"/>
    <property type="match status" value="1"/>
</dbReference>
<evidence type="ECO:0000256" key="1">
    <source>
        <dbReference type="SAM" id="SignalP"/>
    </source>
</evidence>
<dbReference type="AlphaFoldDB" id="A0A8J3FQ58"/>
<reference evidence="2" key="1">
    <citation type="journal article" date="2014" name="Int. J. Syst. Evol. Microbiol.">
        <title>Complete genome sequence of Corynebacterium casei LMG S-19264T (=DSM 44701T), isolated from a smear-ripened cheese.</title>
        <authorList>
            <consortium name="US DOE Joint Genome Institute (JGI-PGF)"/>
            <person name="Walter F."/>
            <person name="Albersmeier A."/>
            <person name="Kalinowski J."/>
            <person name="Ruckert C."/>
        </authorList>
    </citation>
    <scope>NUCLEOTIDE SEQUENCE</scope>
    <source>
        <strain evidence="2">CGMCC 4.7299</strain>
    </source>
</reference>